<gene>
    <name evidence="4" type="ORF">Q75_11745</name>
</gene>
<sequence length="216" mass="24351">MLVEEIMNKDVAVLYEWDTIQHAIQLMNEKKIRHLPVINDQNEVIGIVSDRDLKDAAPSILSATSSDEELQKPVKLIMIEDVIYGHPLDLIEEAATLFYDYQIGCLPIVKDHKLIGMITAKDALYTLIKLTGAHQPGSHIEVKVPNKAGMLHEVTSVLKNFHVNIHSVLVYPYPKDEQFKIIVLRIGTMNPMAVIQAFQDANLDVIWPQALGGFYE</sequence>
<accession>A0A147K6G7</accession>
<dbReference type="PATRIC" id="fig|1150625.3.peg.2499"/>
<evidence type="ECO:0000256" key="2">
    <source>
        <dbReference type="PROSITE-ProRule" id="PRU00703"/>
    </source>
</evidence>
<dbReference type="RefSeq" id="WP_059351471.1">
    <property type="nucleotide sequence ID" value="NZ_LDYG01000035.1"/>
</dbReference>
<evidence type="ECO:0000256" key="1">
    <source>
        <dbReference type="ARBA" id="ARBA00022737"/>
    </source>
</evidence>
<dbReference type="InterPro" id="IPR045865">
    <property type="entry name" value="ACT-like_dom_sf"/>
</dbReference>
<dbReference type="Pfam" id="PF00571">
    <property type="entry name" value="CBS"/>
    <property type="match status" value="2"/>
</dbReference>
<dbReference type="InterPro" id="IPR051462">
    <property type="entry name" value="CBS_domain-containing"/>
</dbReference>
<dbReference type="EMBL" id="LDYG01000035">
    <property type="protein sequence ID" value="KUP05512.1"/>
    <property type="molecule type" value="Genomic_DNA"/>
</dbReference>
<dbReference type="CDD" id="cd04883">
    <property type="entry name" value="ACT_AcuB"/>
    <property type="match status" value="1"/>
</dbReference>
<evidence type="ECO:0000313" key="4">
    <source>
        <dbReference type="EMBL" id="KUP05512.1"/>
    </source>
</evidence>
<evidence type="ECO:0000313" key="5">
    <source>
        <dbReference type="Proteomes" id="UP000074108"/>
    </source>
</evidence>
<dbReference type="Gene3D" id="3.10.580.10">
    <property type="entry name" value="CBS-domain"/>
    <property type="match status" value="1"/>
</dbReference>
<dbReference type="InterPro" id="IPR046342">
    <property type="entry name" value="CBS_dom_sf"/>
</dbReference>
<dbReference type="AlphaFoldDB" id="A0A147K6G7"/>
<dbReference type="InterPro" id="IPR000644">
    <property type="entry name" value="CBS_dom"/>
</dbReference>
<dbReference type="OrthoDB" id="9781631at2"/>
<dbReference type="PANTHER" id="PTHR48108">
    <property type="entry name" value="CBS DOMAIN-CONTAINING PROTEIN CBSX2, CHLOROPLASTIC"/>
    <property type="match status" value="1"/>
</dbReference>
<comment type="caution">
    <text evidence="4">The sequence shown here is derived from an EMBL/GenBank/DDBJ whole genome shotgun (WGS) entry which is preliminary data.</text>
</comment>
<dbReference type="SUPFAM" id="SSF55021">
    <property type="entry name" value="ACT-like"/>
    <property type="match status" value="1"/>
</dbReference>
<dbReference type="SUPFAM" id="SSF54631">
    <property type="entry name" value="CBS-domain pair"/>
    <property type="match status" value="1"/>
</dbReference>
<protein>
    <submittedName>
        <fullName evidence="4">Acetoin utilization protein AcuB</fullName>
    </submittedName>
</protein>
<dbReference type="CDD" id="cd04584">
    <property type="entry name" value="CBS_pair_AcuB_like"/>
    <property type="match status" value="1"/>
</dbReference>
<organism evidence="4 5">
    <name type="scientific">Bacillus coahuilensis p1.1.43</name>
    <dbReference type="NCBI Taxonomy" id="1150625"/>
    <lineage>
        <taxon>Bacteria</taxon>
        <taxon>Bacillati</taxon>
        <taxon>Bacillota</taxon>
        <taxon>Bacilli</taxon>
        <taxon>Bacillales</taxon>
        <taxon>Bacillaceae</taxon>
        <taxon>Bacillus</taxon>
    </lineage>
</organism>
<evidence type="ECO:0000259" key="3">
    <source>
        <dbReference type="PROSITE" id="PS51371"/>
    </source>
</evidence>
<feature type="domain" description="CBS" evidence="3">
    <location>
        <begin position="78"/>
        <end position="136"/>
    </location>
</feature>
<proteinExistence type="predicted"/>
<keyword evidence="1" id="KW-0677">Repeat</keyword>
<reference evidence="4 5" key="1">
    <citation type="journal article" date="2016" name="Front. Microbiol.">
        <title>Microevolution Analysis of Bacillus coahuilensis Unveils Differences in Phosphorus Acquisition Strategies and Their Regulation.</title>
        <authorList>
            <person name="Gomez-Lunar Z."/>
            <person name="Hernandez-Gonzalez I."/>
            <person name="Rodriguez-Torres M.D."/>
            <person name="Souza V."/>
            <person name="Olmedo-Alvarez G."/>
        </authorList>
    </citation>
    <scope>NUCLEOTIDE SEQUENCE [LARGE SCALE GENOMIC DNA]</scope>
    <source>
        <strain evidence="5">p1.1.43</strain>
    </source>
</reference>
<feature type="domain" description="CBS" evidence="3">
    <location>
        <begin position="7"/>
        <end position="64"/>
    </location>
</feature>
<dbReference type="SMART" id="SM00116">
    <property type="entry name" value="CBS"/>
    <property type="match status" value="2"/>
</dbReference>
<name>A0A147K6G7_9BACI</name>
<keyword evidence="2" id="KW-0129">CBS domain</keyword>
<dbReference type="PANTHER" id="PTHR48108:SF2">
    <property type="entry name" value="ACETOIN UTILIZATION PROTEIN ACUB"/>
    <property type="match status" value="1"/>
</dbReference>
<dbReference type="STRING" id="1150625.Q75_11745"/>
<keyword evidence="5" id="KW-1185">Reference proteome</keyword>
<dbReference type="PROSITE" id="PS51371">
    <property type="entry name" value="CBS"/>
    <property type="match status" value="2"/>
</dbReference>
<dbReference type="Proteomes" id="UP000074108">
    <property type="component" value="Unassembled WGS sequence"/>
</dbReference>